<reference evidence="1 2" key="1">
    <citation type="submission" date="2018-06" db="EMBL/GenBank/DDBJ databases">
        <title>Genomic Encyclopedia of Archaeal and Bacterial Type Strains, Phase II (KMG-II): from individual species to whole genera.</title>
        <authorList>
            <person name="Goeker M."/>
        </authorList>
    </citation>
    <scope>NUCLEOTIDE SEQUENCE [LARGE SCALE GENOMIC DNA]</scope>
    <source>
        <strain evidence="1 2">DSM 23857</strain>
    </source>
</reference>
<dbReference type="EMBL" id="QLLL01000002">
    <property type="protein sequence ID" value="RAJ08766.1"/>
    <property type="molecule type" value="Genomic_DNA"/>
</dbReference>
<keyword evidence="2" id="KW-1185">Reference proteome</keyword>
<proteinExistence type="predicted"/>
<evidence type="ECO:0008006" key="3">
    <source>
        <dbReference type="Google" id="ProtNLM"/>
    </source>
</evidence>
<protein>
    <recommendedName>
        <fullName evidence="3">Natural product</fullName>
    </recommendedName>
</protein>
<dbReference type="NCBIfam" id="NF038153">
    <property type="entry name" value="lant_leader_L1a"/>
    <property type="match status" value="1"/>
</dbReference>
<dbReference type="AlphaFoldDB" id="A0A327QVS5"/>
<name>A0A327QVS5_9BACT</name>
<dbReference type="Proteomes" id="UP000249547">
    <property type="component" value="Unassembled WGS sequence"/>
</dbReference>
<organism evidence="1 2">
    <name type="scientific">Chitinophaga skermanii</name>
    <dbReference type="NCBI Taxonomy" id="331697"/>
    <lineage>
        <taxon>Bacteria</taxon>
        <taxon>Pseudomonadati</taxon>
        <taxon>Bacteroidota</taxon>
        <taxon>Chitinophagia</taxon>
        <taxon>Chitinophagales</taxon>
        <taxon>Chitinophagaceae</taxon>
        <taxon>Chitinophaga</taxon>
    </lineage>
</organism>
<accession>A0A327QVS5</accession>
<evidence type="ECO:0000313" key="1">
    <source>
        <dbReference type="EMBL" id="RAJ08766.1"/>
    </source>
</evidence>
<gene>
    <name evidence="1" type="ORF">LX64_01420</name>
</gene>
<sequence length="66" mass="7300">MKKKKLQLSKLNFDKAVIAVLNQQAQDAIVGGAATMTTRCQTEPQTCQTIHYTERLCVFCASPTEP</sequence>
<dbReference type="OrthoDB" id="679924at2"/>
<dbReference type="InterPro" id="IPR058238">
    <property type="entry name" value="Lant_leader_dom"/>
</dbReference>
<comment type="caution">
    <text evidence="1">The sequence shown here is derived from an EMBL/GenBank/DDBJ whole genome shotgun (WGS) entry which is preliminary data.</text>
</comment>
<evidence type="ECO:0000313" key="2">
    <source>
        <dbReference type="Proteomes" id="UP000249547"/>
    </source>
</evidence>
<dbReference type="RefSeq" id="WP_111596875.1">
    <property type="nucleotide sequence ID" value="NZ_QLLL01000002.1"/>
</dbReference>